<accession>A0A917CA36</accession>
<dbReference type="PANTHER" id="PTHR33755">
    <property type="entry name" value="TOXIN PARE1-RELATED"/>
    <property type="match status" value="1"/>
</dbReference>
<organism evidence="3 4">
    <name type="scientific">Azorhizobium oxalatiphilum</name>
    <dbReference type="NCBI Taxonomy" id="980631"/>
    <lineage>
        <taxon>Bacteria</taxon>
        <taxon>Pseudomonadati</taxon>
        <taxon>Pseudomonadota</taxon>
        <taxon>Alphaproteobacteria</taxon>
        <taxon>Hyphomicrobiales</taxon>
        <taxon>Xanthobacteraceae</taxon>
        <taxon>Azorhizobium</taxon>
    </lineage>
</organism>
<dbReference type="Proteomes" id="UP000606044">
    <property type="component" value="Unassembled WGS sequence"/>
</dbReference>
<comment type="similarity">
    <text evidence="1">Belongs to the RelE toxin family.</text>
</comment>
<dbReference type="AlphaFoldDB" id="A0A917CA36"/>
<evidence type="ECO:0000313" key="3">
    <source>
        <dbReference type="EMBL" id="GGF77143.1"/>
    </source>
</evidence>
<proteinExistence type="inferred from homology"/>
<name>A0A917CA36_9HYPH</name>
<dbReference type="InterPro" id="IPR035093">
    <property type="entry name" value="RelE/ParE_toxin_dom_sf"/>
</dbReference>
<evidence type="ECO:0008006" key="5">
    <source>
        <dbReference type="Google" id="ProtNLM"/>
    </source>
</evidence>
<sequence length="114" mass="12924">MPKLRYLPAALRDLGSIFDYIAERNDHPATARSFTARLRKRCRQLASTPGLLGTARPELGPDFRCLPFRDYLIFFRYVDGTVEILGIIEGHRDASRWSRKFSGATAKPAAPEKE</sequence>
<dbReference type="RefSeq" id="WP_188582157.1">
    <property type="nucleotide sequence ID" value="NZ_BMCT01000007.1"/>
</dbReference>
<dbReference type="InterPro" id="IPR051803">
    <property type="entry name" value="TA_system_RelE-like_toxin"/>
</dbReference>
<evidence type="ECO:0000256" key="1">
    <source>
        <dbReference type="ARBA" id="ARBA00006226"/>
    </source>
</evidence>
<protein>
    <recommendedName>
        <fullName evidence="5">Type II toxin-antitoxin system RelE/ParE family toxin</fullName>
    </recommendedName>
</protein>
<comment type="caution">
    <text evidence="3">The sequence shown here is derived from an EMBL/GenBank/DDBJ whole genome shotgun (WGS) entry which is preliminary data.</text>
</comment>
<reference evidence="3" key="1">
    <citation type="journal article" date="2014" name="Int. J. Syst. Evol. Microbiol.">
        <title>Complete genome sequence of Corynebacterium casei LMG S-19264T (=DSM 44701T), isolated from a smear-ripened cheese.</title>
        <authorList>
            <consortium name="US DOE Joint Genome Institute (JGI-PGF)"/>
            <person name="Walter F."/>
            <person name="Albersmeier A."/>
            <person name="Kalinowski J."/>
            <person name="Ruckert C."/>
        </authorList>
    </citation>
    <scope>NUCLEOTIDE SEQUENCE</scope>
    <source>
        <strain evidence="3">CCM 7897</strain>
    </source>
</reference>
<reference evidence="3" key="2">
    <citation type="submission" date="2020-09" db="EMBL/GenBank/DDBJ databases">
        <authorList>
            <person name="Sun Q."/>
            <person name="Sedlacek I."/>
        </authorList>
    </citation>
    <scope>NUCLEOTIDE SEQUENCE</scope>
    <source>
        <strain evidence="3">CCM 7897</strain>
    </source>
</reference>
<dbReference type="InterPro" id="IPR007712">
    <property type="entry name" value="RelE/ParE_toxin"/>
</dbReference>
<evidence type="ECO:0000256" key="2">
    <source>
        <dbReference type="ARBA" id="ARBA00022649"/>
    </source>
</evidence>
<dbReference type="EMBL" id="BMCT01000007">
    <property type="protein sequence ID" value="GGF77143.1"/>
    <property type="molecule type" value="Genomic_DNA"/>
</dbReference>
<evidence type="ECO:0000313" key="4">
    <source>
        <dbReference type="Proteomes" id="UP000606044"/>
    </source>
</evidence>
<dbReference type="Pfam" id="PF05016">
    <property type="entry name" value="ParE_toxin"/>
    <property type="match status" value="1"/>
</dbReference>
<gene>
    <name evidence="3" type="ORF">GCM10007301_41340</name>
</gene>
<keyword evidence="4" id="KW-1185">Reference proteome</keyword>
<keyword evidence="2" id="KW-1277">Toxin-antitoxin system</keyword>
<dbReference type="Gene3D" id="3.30.2310.20">
    <property type="entry name" value="RelE-like"/>
    <property type="match status" value="1"/>
</dbReference>